<comment type="function">
    <text evidence="3">An aminoacyl-tRNA editing enzyme that deacylates mischarged D-aminoacyl-tRNAs. Also deacylates mischarged glycyl-tRNA(Ala), protecting cells against glycine mischarging by AlaRS. Acts via tRNA-based rather than protein-based catalysis; rejects L-amino acids rather than detecting D-amino acids in the active site. By recycling D-aminoacyl-tRNA to D-amino acids and free tRNA molecules, this enzyme counteracts the toxicity associated with the formation of D-aminoacyl-tRNA entities in vivo and helps enforce protein L-homochirality.</text>
</comment>
<dbReference type="PANTHER" id="PTHR10472">
    <property type="entry name" value="D-TYROSYL-TRNA TYR DEACYLASE"/>
    <property type="match status" value="1"/>
</dbReference>
<feature type="short sequence motif" description="Gly-cisPro motif, important for rejection of L-amino acids" evidence="3">
    <location>
        <begin position="137"/>
        <end position="138"/>
    </location>
</feature>
<dbReference type="SUPFAM" id="SSF69500">
    <property type="entry name" value="DTD-like"/>
    <property type="match status" value="1"/>
</dbReference>
<dbReference type="GO" id="GO:0019478">
    <property type="term" value="P:D-amino acid catabolic process"/>
    <property type="evidence" value="ECO:0007669"/>
    <property type="project" value="UniProtKB-UniRule"/>
</dbReference>
<keyword evidence="3" id="KW-0820">tRNA-binding</keyword>
<dbReference type="RefSeq" id="WP_236985676.1">
    <property type="nucleotide sequence ID" value="NZ_AP023086.1"/>
</dbReference>
<dbReference type="InterPro" id="IPR003732">
    <property type="entry name" value="Daa-tRNA_deacyls_DTD"/>
</dbReference>
<keyword evidence="3" id="KW-0963">Cytoplasm</keyword>
<evidence type="ECO:0000313" key="4">
    <source>
        <dbReference type="EMBL" id="BCD96169.1"/>
    </source>
</evidence>
<evidence type="ECO:0000256" key="1">
    <source>
        <dbReference type="ARBA" id="ARBA00009673"/>
    </source>
</evidence>
<comment type="catalytic activity">
    <reaction evidence="3">
        <text>a D-aminoacyl-tRNA + H2O = a tRNA + a D-alpha-amino acid + H(+)</text>
        <dbReference type="Rhea" id="RHEA:13953"/>
        <dbReference type="Rhea" id="RHEA-COMP:10123"/>
        <dbReference type="Rhea" id="RHEA-COMP:10124"/>
        <dbReference type="ChEBI" id="CHEBI:15377"/>
        <dbReference type="ChEBI" id="CHEBI:15378"/>
        <dbReference type="ChEBI" id="CHEBI:59871"/>
        <dbReference type="ChEBI" id="CHEBI:78442"/>
        <dbReference type="ChEBI" id="CHEBI:79333"/>
        <dbReference type="EC" id="3.1.1.96"/>
    </reaction>
</comment>
<comment type="similarity">
    <text evidence="1 3">Belongs to the DTD family.</text>
</comment>
<evidence type="ECO:0000256" key="3">
    <source>
        <dbReference type="HAMAP-Rule" id="MF_00518"/>
    </source>
</evidence>
<keyword evidence="5" id="KW-1185">Reference proteome</keyword>
<comment type="subunit">
    <text evidence="3">Homodimer.</text>
</comment>
<dbReference type="GO" id="GO:0000049">
    <property type="term" value="F:tRNA binding"/>
    <property type="evidence" value="ECO:0007669"/>
    <property type="project" value="UniProtKB-UniRule"/>
</dbReference>
<accession>A0AAN2BIR8</accession>
<dbReference type="HAMAP" id="MF_00518">
    <property type="entry name" value="Deacylase_Dtd"/>
    <property type="match status" value="1"/>
</dbReference>
<dbReference type="InterPro" id="IPR023509">
    <property type="entry name" value="DTD-like_sf"/>
</dbReference>
<dbReference type="FunFam" id="3.50.80.10:FF:000001">
    <property type="entry name" value="D-aminoacyl-tRNA deacylase"/>
    <property type="match status" value="1"/>
</dbReference>
<dbReference type="CDD" id="cd00563">
    <property type="entry name" value="Dtyr_deacylase"/>
    <property type="match status" value="1"/>
</dbReference>
<proteinExistence type="inferred from homology"/>
<dbReference type="GO" id="GO:0051500">
    <property type="term" value="F:D-tyrosyl-tRNA(Tyr) deacylase activity"/>
    <property type="evidence" value="ECO:0007669"/>
    <property type="project" value="TreeGrafter"/>
</dbReference>
<dbReference type="EC" id="3.1.1.96" evidence="3"/>
<evidence type="ECO:0000313" key="5">
    <source>
        <dbReference type="Proteomes" id="UP001320119"/>
    </source>
</evidence>
<dbReference type="EC" id="3.1.1.-" evidence="3"/>
<dbReference type="Proteomes" id="UP001320119">
    <property type="component" value="Chromosome"/>
</dbReference>
<comment type="catalytic activity">
    <reaction evidence="3">
        <text>glycyl-tRNA(Ala) + H2O = tRNA(Ala) + glycine + H(+)</text>
        <dbReference type="Rhea" id="RHEA:53744"/>
        <dbReference type="Rhea" id="RHEA-COMP:9657"/>
        <dbReference type="Rhea" id="RHEA-COMP:13640"/>
        <dbReference type="ChEBI" id="CHEBI:15377"/>
        <dbReference type="ChEBI" id="CHEBI:15378"/>
        <dbReference type="ChEBI" id="CHEBI:57305"/>
        <dbReference type="ChEBI" id="CHEBI:78442"/>
        <dbReference type="ChEBI" id="CHEBI:78522"/>
    </reaction>
</comment>
<dbReference type="Gene3D" id="3.50.80.10">
    <property type="entry name" value="D-tyrosyl-tRNA(Tyr) deacylase"/>
    <property type="match status" value="1"/>
</dbReference>
<name>A0AAN2BIR8_9GAMM</name>
<dbReference type="EMBL" id="AP023086">
    <property type="protein sequence ID" value="BCD96169.1"/>
    <property type="molecule type" value="Genomic_DNA"/>
</dbReference>
<organism evidence="4 5">
    <name type="scientific">Marinagarivorans cellulosilyticus</name>
    <dbReference type="NCBI Taxonomy" id="2721545"/>
    <lineage>
        <taxon>Bacteria</taxon>
        <taxon>Pseudomonadati</taxon>
        <taxon>Pseudomonadota</taxon>
        <taxon>Gammaproteobacteria</taxon>
        <taxon>Cellvibrionales</taxon>
        <taxon>Cellvibrionaceae</taxon>
        <taxon>Marinagarivorans</taxon>
    </lineage>
</organism>
<dbReference type="NCBIfam" id="TIGR00256">
    <property type="entry name" value="D-aminoacyl-tRNA deacylase"/>
    <property type="match status" value="1"/>
</dbReference>
<gene>
    <name evidence="3" type="primary">dtd</name>
    <name evidence="4" type="ORF">MARGE09_P0368</name>
</gene>
<dbReference type="Pfam" id="PF02580">
    <property type="entry name" value="Tyr_Deacylase"/>
    <property type="match status" value="1"/>
</dbReference>
<dbReference type="AlphaFoldDB" id="A0AAN2BIR8"/>
<sequence>MKVLIQRVTQAQVDIAGACVGKIDSGLLLLVGLEKHDNQQTLERMCHKVLNYRIFADDEGKMNLSVKDINGGVLAVSQFTLAAQTHKGLRPGFSSAALPHIAKNQYQEFVALLRQDASNVQTGEFGADMQVSLVNDGPVTFMLEL</sequence>
<dbReference type="GO" id="GO:0106026">
    <property type="term" value="F:Gly-tRNA(Ala) deacylase activity"/>
    <property type="evidence" value="ECO:0007669"/>
    <property type="project" value="UniProtKB-UniRule"/>
</dbReference>
<reference evidence="4 5" key="1">
    <citation type="journal article" date="2022" name="IScience">
        <title>An ultrasensitive nanofiber-based assay for enzymatic hydrolysis and deep-sea microbial degradation of cellulose.</title>
        <authorList>
            <person name="Tsudome M."/>
            <person name="Tachioka M."/>
            <person name="Miyazaki M."/>
            <person name="Uchimura K."/>
            <person name="Tsuda M."/>
            <person name="Takaki Y."/>
            <person name="Deguchi S."/>
        </authorList>
    </citation>
    <scope>NUCLEOTIDE SEQUENCE [LARGE SCALE GENOMIC DNA]</scope>
    <source>
        <strain evidence="4 5">GE09</strain>
    </source>
</reference>
<keyword evidence="2 3" id="KW-0378">Hydrolase</keyword>
<dbReference type="GO" id="GO:0043908">
    <property type="term" value="F:Ser(Gly)-tRNA(Ala) hydrolase activity"/>
    <property type="evidence" value="ECO:0007669"/>
    <property type="project" value="UniProtKB-UniRule"/>
</dbReference>
<keyword evidence="3" id="KW-0694">RNA-binding</keyword>
<dbReference type="GO" id="GO:0005737">
    <property type="term" value="C:cytoplasm"/>
    <property type="evidence" value="ECO:0007669"/>
    <property type="project" value="UniProtKB-SubCell"/>
</dbReference>
<evidence type="ECO:0000256" key="2">
    <source>
        <dbReference type="ARBA" id="ARBA00022801"/>
    </source>
</evidence>
<comment type="domain">
    <text evidence="3">A Gly-cisPro motif from one monomer fits into the active site of the other monomer to allow specific chiral rejection of L-amino acids.</text>
</comment>
<dbReference type="PANTHER" id="PTHR10472:SF5">
    <property type="entry name" value="D-AMINOACYL-TRNA DEACYLASE 1"/>
    <property type="match status" value="1"/>
</dbReference>
<dbReference type="KEGG" id="marq:MARGE09_P0368"/>
<comment type="subcellular location">
    <subcellularLocation>
        <location evidence="3">Cytoplasm</location>
    </subcellularLocation>
</comment>
<protein>
    <recommendedName>
        <fullName evidence="3">D-aminoacyl-tRNA deacylase</fullName>
        <shortName evidence="3">DTD</shortName>
        <ecNumber evidence="3">3.1.1.96</ecNumber>
    </recommendedName>
    <alternativeName>
        <fullName evidence="3">Gly-tRNA(Ala) deacylase</fullName>
        <ecNumber evidence="3">3.1.1.-</ecNumber>
    </alternativeName>
</protein>